<evidence type="ECO:0000313" key="1">
    <source>
        <dbReference type="EMBL" id="ODV60590.1"/>
    </source>
</evidence>
<proteinExistence type="predicted"/>
<accession>A0A1D2VGC4</accession>
<dbReference type="InParanoid" id="A0A1D2VGC4"/>
<organism evidence="1 2">
    <name type="scientific">Ascoidea rubescens DSM 1968</name>
    <dbReference type="NCBI Taxonomy" id="1344418"/>
    <lineage>
        <taxon>Eukaryota</taxon>
        <taxon>Fungi</taxon>
        <taxon>Dikarya</taxon>
        <taxon>Ascomycota</taxon>
        <taxon>Saccharomycotina</taxon>
        <taxon>Saccharomycetes</taxon>
        <taxon>Ascoideaceae</taxon>
        <taxon>Ascoidea</taxon>
    </lineage>
</organism>
<dbReference type="GeneID" id="30966936"/>
<name>A0A1D2VGC4_9ASCO</name>
<gene>
    <name evidence="1" type="ORF">ASCRUDRAFT_75997</name>
</gene>
<keyword evidence="2" id="KW-1185">Reference proteome</keyword>
<dbReference type="RefSeq" id="XP_020046897.1">
    <property type="nucleotide sequence ID" value="XM_020193300.1"/>
</dbReference>
<evidence type="ECO:0000313" key="2">
    <source>
        <dbReference type="Proteomes" id="UP000095038"/>
    </source>
</evidence>
<dbReference type="Proteomes" id="UP000095038">
    <property type="component" value="Unassembled WGS sequence"/>
</dbReference>
<dbReference type="OrthoDB" id="4480078at2759"/>
<sequence>MIEYDKNSNLNDKYTVYSDTFISEEIDMSENILKIFGNKKNLNEHVLLKCFNTKLFKLEAKLIGKEKFLKKPKTLDTIVENKIQNQDSNYIYIDDNNNIVDIFEVITFSSNSYLLKWQMYLKYLVAFFEKISNCGSPWRLTNGGFLEIFIWFIPNQKD</sequence>
<dbReference type="EMBL" id="KV454481">
    <property type="protein sequence ID" value="ODV60590.1"/>
    <property type="molecule type" value="Genomic_DNA"/>
</dbReference>
<dbReference type="AlphaFoldDB" id="A0A1D2VGC4"/>
<protein>
    <submittedName>
        <fullName evidence="1">Uncharacterized protein</fullName>
    </submittedName>
</protein>
<reference evidence="2" key="1">
    <citation type="submission" date="2016-05" db="EMBL/GenBank/DDBJ databases">
        <title>Comparative genomics of biotechnologically important yeasts.</title>
        <authorList>
            <consortium name="DOE Joint Genome Institute"/>
            <person name="Riley R."/>
            <person name="Haridas S."/>
            <person name="Wolfe K.H."/>
            <person name="Lopes M.R."/>
            <person name="Hittinger C.T."/>
            <person name="Goker M."/>
            <person name="Salamov A."/>
            <person name="Wisecaver J."/>
            <person name="Long T.M."/>
            <person name="Aerts A.L."/>
            <person name="Barry K."/>
            <person name="Choi C."/>
            <person name="Clum A."/>
            <person name="Coughlan A.Y."/>
            <person name="Deshpande S."/>
            <person name="Douglass A.P."/>
            <person name="Hanson S.J."/>
            <person name="Klenk H.-P."/>
            <person name="Labutti K."/>
            <person name="Lapidus A."/>
            <person name="Lindquist E."/>
            <person name="Lipzen A."/>
            <person name="Meier-Kolthoff J.P."/>
            <person name="Ohm R.A."/>
            <person name="Otillar R.P."/>
            <person name="Pangilinan J."/>
            <person name="Peng Y."/>
            <person name="Rokas A."/>
            <person name="Rosa C.A."/>
            <person name="Scheuner C."/>
            <person name="Sibirny A.A."/>
            <person name="Slot J.C."/>
            <person name="Stielow J.B."/>
            <person name="Sun H."/>
            <person name="Kurtzman C.P."/>
            <person name="Blackwell M."/>
            <person name="Grigoriev I.V."/>
            <person name="Jeffries T.W."/>
        </authorList>
    </citation>
    <scope>NUCLEOTIDE SEQUENCE [LARGE SCALE GENOMIC DNA]</scope>
    <source>
        <strain evidence="2">DSM 1968</strain>
    </source>
</reference>